<reference evidence="3" key="1">
    <citation type="submission" date="2023-06" db="EMBL/GenBank/DDBJ databases">
        <title>Identification and characterization of horizontal gene transfer across gut microbiota members of farm animals based on homology search.</title>
        <authorList>
            <person name="Zeman M."/>
            <person name="Kubasova T."/>
            <person name="Jahodarova E."/>
            <person name="Nykrynova M."/>
            <person name="Rychlik I."/>
        </authorList>
    </citation>
    <scope>NUCLEOTIDE SEQUENCE [LARGE SCALE GENOMIC DNA]</scope>
    <source>
        <strain evidence="3">ET39</strain>
    </source>
</reference>
<keyword evidence="3" id="KW-1185">Reference proteome</keyword>
<evidence type="ECO:0000259" key="1">
    <source>
        <dbReference type="Pfam" id="PF00882"/>
    </source>
</evidence>
<accession>A0ABT7UBX0</accession>
<proteinExistence type="predicted"/>
<dbReference type="RefSeq" id="WP_289606950.1">
    <property type="nucleotide sequence ID" value="NZ_JAUDCG010000007.1"/>
</dbReference>
<evidence type="ECO:0000313" key="2">
    <source>
        <dbReference type="EMBL" id="MDM8156478.1"/>
    </source>
</evidence>
<gene>
    <name evidence="2" type="ORF">QUV96_02355</name>
</gene>
<dbReference type="Pfam" id="PF00882">
    <property type="entry name" value="Zn_dep_PLPC"/>
    <property type="match status" value="1"/>
</dbReference>
<reference evidence="2 3" key="3">
    <citation type="submission" date="2023-06" db="EMBL/GenBank/DDBJ databases">
        <authorList>
            <person name="Zeman M."/>
            <person name="Kubasova T."/>
            <person name="Jahodarova E."/>
            <person name="Nykrynova M."/>
            <person name="Rychlik I."/>
        </authorList>
    </citation>
    <scope>NUCLEOTIDE SEQUENCE [LARGE SCALE GENOMIC DNA]</scope>
    <source>
        <strain evidence="2 3">ET39</strain>
    </source>
</reference>
<comment type="caution">
    <text evidence="2">The sequence shown here is derived from an EMBL/GenBank/DDBJ whole genome shotgun (WGS) entry which is preliminary data.</text>
</comment>
<protein>
    <submittedName>
        <fullName evidence="2">Zinc dependent phospholipase C family protein</fullName>
    </submittedName>
</protein>
<dbReference type="Proteomes" id="UP001529340">
    <property type="component" value="Unassembled WGS sequence"/>
</dbReference>
<dbReference type="InterPro" id="IPR029002">
    <property type="entry name" value="PLPC/GPLD1"/>
</dbReference>
<organism evidence="2 3">
    <name type="scientific">Amedibacillus dolichus</name>
    <dbReference type="NCBI Taxonomy" id="31971"/>
    <lineage>
        <taxon>Bacteria</taxon>
        <taxon>Bacillati</taxon>
        <taxon>Bacillota</taxon>
        <taxon>Erysipelotrichia</taxon>
        <taxon>Erysipelotrichales</taxon>
        <taxon>Erysipelotrichaceae</taxon>
        <taxon>Amedibacillus</taxon>
    </lineage>
</organism>
<evidence type="ECO:0000313" key="3">
    <source>
        <dbReference type="Proteomes" id="UP001529340"/>
    </source>
</evidence>
<reference evidence="2 3" key="2">
    <citation type="submission" date="2023-06" db="EMBL/GenBank/DDBJ databases">
        <title>Identification and characterization of horizontal gene transfer across gut microbiota members of farm animals based on homology search.</title>
        <authorList>
            <person name="Schwarzerova J."/>
            <person name="Nykrynova M."/>
            <person name="Jureckova K."/>
            <person name="Cejkova D."/>
            <person name="Rychlik I."/>
        </authorList>
    </citation>
    <scope>NUCLEOTIDE SEQUENCE [LARGE SCALE GENOMIC DNA]</scope>
    <source>
        <strain evidence="2 3">ET39</strain>
    </source>
</reference>
<feature type="domain" description="Phospholipase C/D" evidence="1">
    <location>
        <begin position="6"/>
        <end position="159"/>
    </location>
</feature>
<sequence length="331" mass="38285">MPNIITHVLFAQEVLKNETNTEIAAVIERNAHLYAIGANGPDFLFFSHAKPWEAYKSHALNHLGSKMHAGKVDAFYSEALRCVRRQTITDVRKDMMAYLFGHLCHWALDMVAHPYIFYRTGNCKGKSASYHHRMESMIDAIMLKEKRGIDIKDWHSYEICTFDEDMLKAIARIYVPCAKQVFDTEIRVHDLRETLISWRDVQKLLYDPNGRRYKALSSLERALRQKWKISGNIVPAQIDERYDVMNVKKRFWLHPCDQQISSNASFYDLYEEAIGIALQAIEAAYACIVEGAPAETLCNVLKDRAYDTGMSEGHEVRYFDIIYEEETNEAL</sequence>
<dbReference type="EMBL" id="JAUDCG010000007">
    <property type="protein sequence ID" value="MDM8156478.1"/>
    <property type="molecule type" value="Genomic_DNA"/>
</dbReference>
<name>A0ABT7UBX0_9FIRM</name>